<comment type="caution">
    <text evidence="11">The sequence shown here is derived from an EMBL/GenBank/DDBJ whole genome shotgun (WGS) entry which is preliminary data.</text>
</comment>
<dbReference type="SMART" id="SM00387">
    <property type="entry name" value="HATPase_c"/>
    <property type="match status" value="1"/>
</dbReference>
<dbReference type="InterPro" id="IPR003661">
    <property type="entry name" value="HisK_dim/P_dom"/>
</dbReference>
<dbReference type="GO" id="GO:0030295">
    <property type="term" value="F:protein kinase activator activity"/>
    <property type="evidence" value="ECO:0007669"/>
    <property type="project" value="TreeGrafter"/>
</dbReference>
<dbReference type="SUPFAM" id="SSF55874">
    <property type="entry name" value="ATPase domain of HSP90 chaperone/DNA topoisomerase II/histidine kinase"/>
    <property type="match status" value="1"/>
</dbReference>
<gene>
    <name evidence="11" type="ORF">CVO96_18580</name>
</gene>
<proteinExistence type="predicted"/>
<evidence type="ECO:0000256" key="5">
    <source>
        <dbReference type="ARBA" id="ARBA00022741"/>
    </source>
</evidence>
<dbReference type="OrthoDB" id="913606at2"/>
<evidence type="ECO:0000259" key="10">
    <source>
        <dbReference type="PROSITE" id="PS50109"/>
    </source>
</evidence>
<sequence>MLTPASLVVGTLLSAPIALAALGVSKVWTLRLTALVVAGNVLAAVLNGLRDGASPTDLGNRLVSVLAALLVGGLSLRAREATARAARLAEEERRLARERALRGLVEAVSGPFGQAEFVSRAAQALRTLSGAQSVEIGSVERAVLRAPHAVSPAGAPAHLDTRLPLEVLARPAGTGRVWAAQGGDLLLARLSRPLGDDLLLLLTRPTAAPDVLEEAVLTLQPLLDRTALLDDLQLRQAQLQERGELLQDLVYAFSHDLRTPLMANAMNMRAALRGAYGELPADYRATLRHGLDANATLLALADQLLLVARYESGEREGELESVHLRDVTVGVLTQLQARAGERDVSFETELEGVRVPGLKHDLRRAVQNLLENAVRFSPPGGRIRVTLDAEGDEAVLRVLDEGPGVAPGREATLFQRFRAGGAGGGTGLGLYLTRRIAEAHRGRVTYTRTARAQSVFSLSLPLETP</sequence>
<feature type="transmembrane region" description="Helical" evidence="9">
    <location>
        <begin position="61"/>
        <end position="78"/>
    </location>
</feature>
<keyword evidence="9" id="KW-0812">Transmembrane</keyword>
<evidence type="ECO:0000256" key="1">
    <source>
        <dbReference type="ARBA" id="ARBA00000085"/>
    </source>
</evidence>
<dbReference type="SUPFAM" id="SSF47384">
    <property type="entry name" value="Homodimeric domain of signal transducing histidine kinase"/>
    <property type="match status" value="1"/>
</dbReference>
<evidence type="ECO:0000256" key="8">
    <source>
        <dbReference type="ARBA" id="ARBA00023012"/>
    </source>
</evidence>
<dbReference type="GO" id="GO:0007234">
    <property type="term" value="P:osmosensory signaling via phosphorelay pathway"/>
    <property type="evidence" value="ECO:0007669"/>
    <property type="project" value="TreeGrafter"/>
</dbReference>
<dbReference type="Gene3D" id="1.10.287.130">
    <property type="match status" value="1"/>
</dbReference>
<dbReference type="SMART" id="SM00388">
    <property type="entry name" value="HisKA"/>
    <property type="match status" value="1"/>
</dbReference>
<dbReference type="InterPro" id="IPR003594">
    <property type="entry name" value="HATPase_dom"/>
</dbReference>
<feature type="transmembrane region" description="Helical" evidence="9">
    <location>
        <begin position="30"/>
        <end position="49"/>
    </location>
</feature>
<dbReference type="InterPro" id="IPR050351">
    <property type="entry name" value="BphY/WalK/GraS-like"/>
</dbReference>
<dbReference type="PRINTS" id="PR00344">
    <property type="entry name" value="BCTRLSENSOR"/>
</dbReference>
<dbReference type="EMBL" id="PPPD01000003">
    <property type="protein sequence ID" value="PNY79579.1"/>
    <property type="molecule type" value="Genomic_DNA"/>
</dbReference>
<dbReference type="GO" id="GO:0000155">
    <property type="term" value="F:phosphorelay sensor kinase activity"/>
    <property type="evidence" value="ECO:0007669"/>
    <property type="project" value="InterPro"/>
</dbReference>
<keyword evidence="9" id="KW-0472">Membrane</keyword>
<dbReference type="InterPro" id="IPR036097">
    <property type="entry name" value="HisK_dim/P_sf"/>
</dbReference>
<keyword evidence="12" id="KW-1185">Reference proteome</keyword>
<dbReference type="Proteomes" id="UP000236379">
    <property type="component" value="Unassembled WGS sequence"/>
</dbReference>
<comment type="catalytic activity">
    <reaction evidence="1">
        <text>ATP + protein L-histidine = ADP + protein N-phospho-L-histidine.</text>
        <dbReference type="EC" id="2.7.13.3"/>
    </reaction>
</comment>
<accession>A0A2K3USS5</accession>
<feature type="domain" description="Histidine kinase" evidence="10">
    <location>
        <begin position="252"/>
        <end position="464"/>
    </location>
</feature>
<keyword evidence="3" id="KW-0597">Phosphoprotein</keyword>
<evidence type="ECO:0000256" key="3">
    <source>
        <dbReference type="ARBA" id="ARBA00022553"/>
    </source>
</evidence>
<evidence type="ECO:0000256" key="4">
    <source>
        <dbReference type="ARBA" id="ARBA00022679"/>
    </source>
</evidence>
<dbReference type="PANTHER" id="PTHR42878">
    <property type="entry name" value="TWO-COMPONENT HISTIDINE KINASE"/>
    <property type="match status" value="1"/>
</dbReference>
<dbReference type="GO" id="GO:0005524">
    <property type="term" value="F:ATP binding"/>
    <property type="evidence" value="ECO:0007669"/>
    <property type="project" value="UniProtKB-KW"/>
</dbReference>
<name>A0A2K3USS5_9DEIO</name>
<dbReference type="EC" id="2.7.13.3" evidence="2"/>
<dbReference type="Pfam" id="PF02518">
    <property type="entry name" value="HATPase_c"/>
    <property type="match status" value="1"/>
</dbReference>
<dbReference type="Gene3D" id="3.30.565.10">
    <property type="entry name" value="Histidine kinase-like ATPase, C-terminal domain"/>
    <property type="match status" value="1"/>
</dbReference>
<evidence type="ECO:0000313" key="12">
    <source>
        <dbReference type="Proteomes" id="UP000236379"/>
    </source>
</evidence>
<dbReference type="InterPro" id="IPR004358">
    <property type="entry name" value="Sig_transdc_His_kin-like_C"/>
</dbReference>
<keyword evidence="9" id="KW-1133">Transmembrane helix</keyword>
<dbReference type="AlphaFoldDB" id="A0A2K3USS5"/>
<keyword evidence="7" id="KW-0067">ATP-binding</keyword>
<protein>
    <recommendedName>
        <fullName evidence="2">histidine kinase</fullName>
        <ecNumber evidence="2">2.7.13.3</ecNumber>
    </recommendedName>
</protein>
<dbReference type="PROSITE" id="PS50109">
    <property type="entry name" value="HIS_KIN"/>
    <property type="match status" value="1"/>
</dbReference>
<evidence type="ECO:0000256" key="7">
    <source>
        <dbReference type="ARBA" id="ARBA00022840"/>
    </source>
</evidence>
<keyword evidence="6 11" id="KW-0418">Kinase</keyword>
<dbReference type="GO" id="GO:0000156">
    <property type="term" value="F:phosphorelay response regulator activity"/>
    <property type="evidence" value="ECO:0007669"/>
    <property type="project" value="TreeGrafter"/>
</dbReference>
<evidence type="ECO:0000256" key="9">
    <source>
        <dbReference type="SAM" id="Phobius"/>
    </source>
</evidence>
<keyword evidence="8" id="KW-0902">Two-component regulatory system</keyword>
<keyword evidence="4" id="KW-0808">Transferase</keyword>
<dbReference type="InterPro" id="IPR036890">
    <property type="entry name" value="HATPase_C_sf"/>
</dbReference>
<dbReference type="PANTHER" id="PTHR42878:SF7">
    <property type="entry name" value="SENSOR HISTIDINE KINASE GLRK"/>
    <property type="match status" value="1"/>
</dbReference>
<keyword evidence="5" id="KW-0547">Nucleotide-binding</keyword>
<dbReference type="InterPro" id="IPR005467">
    <property type="entry name" value="His_kinase_dom"/>
</dbReference>
<reference evidence="11 12" key="1">
    <citation type="submission" date="2018-01" db="EMBL/GenBank/DDBJ databases">
        <title>Deinococcus koreensis sp. nov., a radiation-resistant bacterium isolated from river water.</title>
        <authorList>
            <person name="Choi A."/>
        </authorList>
    </citation>
    <scope>NUCLEOTIDE SEQUENCE [LARGE SCALE GENOMIC DNA]</scope>
    <source>
        <strain evidence="11 12">SJW1-2</strain>
    </source>
</reference>
<evidence type="ECO:0000256" key="6">
    <source>
        <dbReference type="ARBA" id="ARBA00022777"/>
    </source>
</evidence>
<evidence type="ECO:0000313" key="11">
    <source>
        <dbReference type="EMBL" id="PNY79579.1"/>
    </source>
</evidence>
<organism evidence="11 12">
    <name type="scientific">Deinococcus koreensis</name>
    <dbReference type="NCBI Taxonomy" id="2054903"/>
    <lineage>
        <taxon>Bacteria</taxon>
        <taxon>Thermotogati</taxon>
        <taxon>Deinococcota</taxon>
        <taxon>Deinococci</taxon>
        <taxon>Deinococcales</taxon>
        <taxon>Deinococcaceae</taxon>
        <taxon>Deinococcus</taxon>
    </lineage>
</organism>
<evidence type="ECO:0000256" key="2">
    <source>
        <dbReference type="ARBA" id="ARBA00012438"/>
    </source>
</evidence>